<dbReference type="PANTHER" id="PTHR45785:SF7">
    <property type="entry name" value="COMPLEMENT FACTOR H"/>
    <property type="match status" value="1"/>
</dbReference>
<proteinExistence type="predicted"/>
<dbReference type="InterPro" id="IPR035976">
    <property type="entry name" value="Sushi/SCR/CCP_sf"/>
</dbReference>
<protein>
    <recommendedName>
        <fullName evidence="5">Sushi domain-containing protein</fullName>
    </recommendedName>
</protein>
<name>A0A8C2JBK2_CYPCA</name>
<dbReference type="Pfam" id="PF00084">
    <property type="entry name" value="Sushi"/>
    <property type="match status" value="4"/>
</dbReference>
<evidence type="ECO:0000256" key="2">
    <source>
        <dbReference type="ARBA" id="ARBA00022729"/>
    </source>
</evidence>
<keyword evidence="2" id="KW-0732">Signal</keyword>
<dbReference type="InterPro" id="IPR000436">
    <property type="entry name" value="Sushi_SCR_CCP_dom"/>
</dbReference>
<feature type="domain" description="Sushi" evidence="5">
    <location>
        <begin position="152"/>
        <end position="209"/>
    </location>
</feature>
<feature type="domain" description="Sushi" evidence="5">
    <location>
        <begin position="11"/>
        <end position="68"/>
    </location>
</feature>
<dbReference type="Proteomes" id="UP000694701">
    <property type="component" value="Unplaced"/>
</dbReference>
<reference evidence="6" key="1">
    <citation type="submission" date="2025-08" db="UniProtKB">
        <authorList>
            <consortium name="Ensembl"/>
        </authorList>
    </citation>
    <scope>IDENTIFICATION</scope>
</reference>
<accession>A0A8C2JBK2</accession>
<dbReference type="CDD" id="cd00033">
    <property type="entry name" value="CCP"/>
    <property type="match status" value="4"/>
</dbReference>
<evidence type="ECO:0000256" key="4">
    <source>
        <dbReference type="PROSITE-ProRule" id="PRU00302"/>
    </source>
</evidence>
<dbReference type="FunFam" id="2.10.70.10:FF:000026">
    <property type="entry name" value="Complement inhibitory factor H"/>
    <property type="match status" value="1"/>
</dbReference>
<keyword evidence="3 4" id="KW-1015">Disulfide bond</keyword>
<evidence type="ECO:0000313" key="7">
    <source>
        <dbReference type="Proteomes" id="UP000694701"/>
    </source>
</evidence>
<dbReference type="PANTHER" id="PTHR45785">
    <property type="entry name" value="COMPLEMENT FACTOR H-RELATED"/>
    <property type="match status" value="1"/>
</dbReference>
<feature type="disulfide bond" evidence="4">
    <location>
        <begin position="95"/>
        <end position="138"/>
    </location>
</feature>
<feature type="domain" description="Sushi" evidence="5">
    <location>
        <begin position="93"/>
        <end position="151"/>
    </location>
</feature>
<dbReference type="GO" id="GO:0001851">
    <property type="term" value="F:complement component C3b binding"/>
    <property type="evidence" value="ECO:0007669"/>
    <property type="project" value="TreeGrafter"/>
</dbReference>
<evidence type="ECO:0000256" key="3">
    <source>
        <dbReference type="ARBA" id="ARBA00023157"/>
    </source>
</evidence>
<evidence type="ECO:0000256" key="1">
    <source>
        <dbReference type="ARBA" id="ARBA00022659"/>
    </source>
</evidence>
<sequence length="334" mass="37826">KVDCKEEAQIQTCPPPPQIPNAQGMTTTVKYQDGEKISILCKENYLIQDAEEIVCKDGRWHSPPQCNGFGTDGPASIRCLGGQWSRPQDCISTNCVNLPTFDDAVLIDQEKDSYKSGEQVAFKCLSYYQLDGSNTIQCMKSKWIGRPACRDVSCVNPPQVENAIIQNQKSRYQSGERARYECIGNYDLFGEIDVVCLNGTWTKPPQCKDSKGKCGPPPPIDNGDITSLLQSVYPPGMIVEYRCQAYYELQGNRNVVCRNGEWSEPPKCLEACVISEETMRKHHIQLKWKHDKKLYSKTEDTIEFTCRYGYRPRTALHTFRTTCREGKVVYPQCG</sequence>
<dbReference type="AlphaFoldDB" id="A0A8C2JBK2"/>
<dbReference type="PROSITE" id="PS50923">
    <property type="entry name" value="SUSHI"/>
    <property type="match status" value="4"/>
</dbReference>
<dbReference type="Gene3D" id="2.10.70.10">
    <property type="entry name" value="Complement Module, domain 1"/>
    <property type="match status" value="5"/>
</dbReference>
<organism evidence="6 7">
    <name type="scientific">Cyprinus carpio</name>
    <name type="common">Common carp</name>
    <dbReference type="NCBI Taxonomy" id="7962"/>
    <lineage>
        <taxon>Eukaryota</taxon>
        <taxon>Metazoa</taxon>
        <taxon>Chordata</taxon>
        <taxon>Craniata</taxon>
        <taxon>Vertebrata</taxon>
        <taxon>Euteleostomi</taxon>
        <taxon>Actinopterygii</taxon>
        <taxon>Neopterygii</taxon>
        <taxon>Teleostei</taxon>
        <taxon>Ostariophysi</taxon>
        <taxon>Cypriniformes</taxon>
        <taxon>Cyprinidae</taxon>
        <taxon>Cyprininae</taxon>
        <taxon>Cyprinus</taxon>
    </lineage>
</organism>
<dbReference type="GO" id="GO:0006956">
    <property type="term" value="P:complement activation"/>
    <property type="evidence" value="ECO:0007669"/>
    <property type="project" value="TreeGrafter"/>
</dbReference>
<feature type="domain" description="Sushi" evidence="5">
    <location>
        <begin position="212"/>
        <end position="270"/>
    </location>
</feature>
<evidence type="ECO:0000313" key="6">
    <source>
        <dbReference type="Ensembl" id="ENSCCRP00020090808.1"/>
    </source>
</evidence>
<dbReference type="InterPro" id="IPR051503">
    <property type="entry name" value="ComplSys_Reg/VirEntry_Med"/>
</dbReference>
<comment type="caution">
    <text evidence="4">Lacks conserved residue(s) required for the propagation of feature annotation.</text>
</comment>
<feature type="disulfide bond" evidence="4">
    <location>
        <begin position="214"/>
        <end position="257"/>
    </location>
</feature>
<dbReference type="SMART" id="SM00032">
    <property type="entry name" value="CCP"/>
    <property type="match status" value="4"/>
</dbReference>
<dbReference type="FunFam" id="2.10.70.10:FF:000060">
    <property type="entry name" value="Complement inhibitory factor H"/>
    <property type="match status" value="1"/>
</dbReference>
<evidence type="ECO:0000259" key="5">
    <source>
        <dbReference type="PROSITE" id="PS50923"/>
    </source>
</evidence>
<dbReference type="GO" id="GO:0005615">
    <property type="term" value="C:extracellular space"/>
    <property type="evidence" value="ECO:0007669"/>
    <property type="project" value="TreeGrafter"/>
</dbReference>
<dbReference type="SUPFAM" id="SSF57535">
    <property type="entry name" value="Complement control module/SCR domain"/>
    <property type="match status" value="5"/>
</dbReference>
<dbReference type="Ensembl" id="ENSCCRT00020099241.1">
    <property type="protein sequence ID" value="ENSCCRP00020090808.1"/>
    <property type="gene ID" value="ENSCCRG00020041607.1"/>
</dbReference>
<keyword evidence="1 4" id="KW-0768">Sushi</keyword>